<keyword evidence="4" id="KW-0732">Signal</keyword>
<keyword evidence="6 10" id="KW-1133">Transmembrane helix</keyword>
<dbReference type="Gene3D" id="2.60.40.10">
    <property type="entry name" value="Immunoglobulins"/>
    <property type="match status" value="1"/>
</dbReference>
<evidence type="ECO:0000256" key="2">
    <source>
        <dbReference type="ARBA" id="ARBA00009141"/>
    </source>
</evidence>
<feature type="domain" description="Malectin" evidence="11">
    <location>
        <begin position="631"/>
        <end position="768"/>
    </location>
</feature>
<organism evidence="12 13">
    <name type="scientific">Desulfococcus multivorans DSM 2059</name>
    <dbReference type="NCBI Taxonomy" id="1121405"/>
    <lineage>
        <taxon>Bacteria</taxon>
        <taxon>Pseudomonadati</taxon>
        <taxon>Thermodesulfobacteriota</taxon>
        <taxon>Desulfobacteria</taxon>
        <taxon>Desulfobacterales</taxon>
        <taxon>Desulfococcaceae</taxon>
        <taxon>Desulfococcus</taxon>
    </lineage>
</organism>
<dbReference type="Proteomes" id="UP000014977">
    <property type="component" value="Unassembled WGS sequence"/>
</dbReference>
<evidence type="ECO:0000256" key="3">
    <source>
        <dbReference type="ARBA" id="ARBA00022692"/>
    </source>
</evidence>
<keyword evidence="13" id="KW-1185">Reference proteome</keyword>
<dbReference type="EMBL" id="ATHJ01000022">
    <property type="protein sequence ID" value="EPR44603.1"/>
    <property type="molecule type" value="Genomic_DNA"/>
</dbReference>
<evidence type="ECO:0000256" key="8">
    <source>
        <dbReference type="ARBA" id="ARBA00023180"/>
    </source>
</evidence>
<dbReference type="GO" id="GO:0030246">
    <property type="term" value="F:carbohydrate binding"/>
    <property type="evidence" value="ECO:0007669"/>
    <property type="project" value="InterPro"/>
</dbReference>
<dbReference type="PANTHER" id="PTHR13460">
    <property type="match status" value="1"/>
</dbReference>
<dbReference type="PANTHER" id="PTHR13460:SF0">
    <property type="entry name" value="MALECTIN"/>
    <property type="match status" value="1"/>
</dbReference>
<evidence type="ECO:0000256" key="10">
    <source>
        <dbReference type="SAM" id="Phobius"/>
    </source>
</evidence>
<evidence type="ECO:0000256" key="4">
    <source>
        <dbReference type="ARBA" id="ARBA00022729"/>
    </source>
</evidence>
<feature type="domain" description="Malectin" evidence="11">
    <location>
        <begin position="1052"/>
        <end position="1213"/>
    </location>
</feature>
<evidence type="ECO:0000313" key="12">
    <source>
        <dbReference type="EMBL" id="EPR44603.1"/>
    </source>
</evidence>
<comment type="caution">
    <text evidence="12">The sequence shown here is derived from an EMBL/GenBank/DDBJ whole genome shotgun (WGS) entry which is preliminary data.</text>
</comment>
<evidence type="ECO:0000256" key="9">
    <source>
        <dbReference type="ARBA" id="ARBA00023277"/>
    </source>
</evidence>
<dbReference type="Gene3D" id="2.60.120.430">
    <property type="entry name" value="Galactose-binding lectin"/>
    <property type="match status" value="3"/>
</dbReference>
<dbReference type="RefSeq" id="WP_020875302.1">
    <property type="nucleotide sequence ID" value="NZ_ATHJ01000022.1"/>
</dbReference>
<evidence type="ECO:0000256" key="1">
    <source>
        <dbReference type="ARBA" id="ARBA00004115"/>
    </source>
</evidence>
<feature type="transmembrane region" description="Helical" evidence="10">
    <location>
        <begin position="12"/>
        <end position="30"/>
    </location>
</feature>
<keyword evidence="8" id="KW-0325">Glycoprotein</keyword>
<gene>
    <name evidence="12" type="ORF">dsmv_1062</name>
</gene>
<accession>S7VJ53</accession>
<dbReference type="InterPro" id="IPR021720">
    <property type="entry name" value="Malectin_dom"/>
</dbReference>
<dbReference type="AlphaFoldDB" id="S7VJ53"/>
<evidence type="ECO:0000256" key="5">
    <source>
        <dbReference type="ARBA" id="ARBA00022824"/>
    </source>
</evidence>
<comment type="subcellular location">
    <subcellularLocation>
        <location evidence="1">Endoplasmic reticulum membrane</location>
        <topology evidence="1">Single-pass type I membrane protein</topology>
    </subcellularLocation>
</comment>
<dbReference type="InterPro" id="IPR008979">
    <property type="entry name" value="Galactose-bd-like_sf"/>
</dbReference>
<keyword evidence="3 10" id="KW-0812">Transmembrane</keyword>
<dbReference type="PATRIC" id="fig|1121405.3.peg.295"/>
<reference evidence="12 13" key="1">
    <citation type="journal article" date="2013" name="Genome Announc.">
        <title>Draft genome sequences for three mercury-methylating, sulfate-reducing bacteria.</title>
        <authorList>
            <person name="Brown S.D."/>
            <person name="Hurt R.A.Jr."/>
            <person name="Gilmour C.C."/>
            <person name="Elias D.A."/>
        </authorList>
    </citation>
    <scope>NUCLEOTIDE SEQUENCE [LARGE SCALE GENOMIC DNA]</scope>
    <source>
        <strain evidence="12 13">DSM 2059</strain>
    </source>
</reference>
<keyword evidence="9" id="KW-0119">Carbohydrate metabolism</keyword>
<evidence type="ECO:0000313" key="13">
    <source>
        <dbReference type="Proteomes" id="UP000014977"/>
    </source>
</evidence>
<dbReference type="eggNOG" id="COG2133">
    <property type="taxonomic scope" value="Bacteria"/>
</dbReference>
<evidence type="ECO:0000256" key="6">
    <source>
        <dbReference type="ARBA" id="ARBA00022989"/>
    </source>
</evidence>
<dbReference type="InterPro" id="IPR039155">
    <property type="entry name" value="MLEC"/>
</dbReference>
<protein>
    <submittedName>
        <fullName evidence="12">Di-glucose binding within endoplasmic reticulum</fullName>
    </submittedName>
</protein>
<dbReference type="OrthoDB" id="1746166at2"/>
<evidence type="ECO:0000256" key="7">
    <source>
        <dbReference type="ARBA" id="ARBA00023136"/>
    </source>
</evidence>
<feature type="domain" description="Malectin" evidence="11">
    <location>
        <begin position="895"/>
        <end position="1033"/>
    </location>
</feature>
<keyword evidence="7 10" id="KW-0472">Membrane</keyword>
<dbReference type="SUPFAM" id="SSF49785">
    <property type="entry name" value="Galactose-binding domain-like"/>
    <property type="match status" value="3"/>
</dbReference>
<comment type="similarity">
    <text evidence="2">Belongs to the malectin family.</text>
</comment>
<evidence type="ECO:0000259" key="11">
    <source>
        <dbReference type="Pfam" id="PF11721"/>
    </source>
</evidence>
<dbReference type="GO" id="GO:0016020">
    <property type="term" value="C:membrane"/>
    <property type="evidence" value="ECO:0007669"/>
    <property type="project" value="TreeGrafter"/>
</dbReference>
<dbReference type="STRING" id="897.B2D07_17205"/>
<name>S7VJ53_DESML</name>
<sequence length="1224" mass="131600">MKRFPSKDGSILFFAILMSLMFGMFAQLAIPDNAGADARDVENFWINEYGKVPAPSRAVVAAEEPISCTSEYIREKLAKAQPDECFLGIGNPVNRTGELGWLTNYPTDLTQDEIAACLSTPVPVDPDDPEGDQYESLTGYGQPKVNQAYVWGLTKSGDKLWFGTFSNTLCSVYSGYLNNSTPSLNDSYVCEGSSGSDFRPPRLFNYDLKAKKLTEVTQDVLATDRSYLTGGVIRSAGALNGVVFLAGSSGACGVVDGVGYPGLGFFAFDGETGEYLGKGCFPHYNNVRQWRVIEGQLYVGVAYTPYGDDDPNVTGKIFRWTGSKADPFSFETVAEIKGDPVYITPHEGRIFVSTWPGLDDYASIWMSPEIGDDGMLTASDAKGWQNVWNIGEYEPEPAAANTIGGGAMMSYKGHLYWGTMTVPGLASIWWSNAYPDALPEDAQIAFIGTYRPITIFRGKDFGTAGRSVELLYGNRYMPTYSPATGWSIVGNKMGRSPLYGSAGFDNFYNNYTWWMEVYEGRLFVGTMDWSYLINSQLGEVPPAMTDNIEPGPGADLWQFCASDTPAVPMSLNGVQNYSNYGIRTMVSDDALYLGMANPMNLMTDPDDNRPEGGWELLKLTLPAPPEPSDVLYRINAGGSQVTPPSGDIWSADQFYSSGQSYGTSSAIAGTADDVLYQRERFGKSFSYSVPVKPGTYTVTLHFAEIYWRDPGKRVFNVDVEGGQGSLSNFDIVKEVGAYTAVVKTFPGIYVDDGNLTISFNALADNAKVSAIEISLGSTAPVARLSASPAALDFGSHDLDTATCLPLTLNNVGDADLNVTDMSILSASEADFYIQEDFSFPIGVQAGSSLSLNVCMDLSVESTKSATLNIAHDGINSPLAVNLSGTCGSTAPSTALYRINAGGSAYTSGSGDTWSADQFYSSAKSYGTSSAIAGTTDDVLYQRERFAKAFGYTIPVQYGGTYTVKLHFAEIYWTAPGKRVFNVDVEGGQGGLSNFDIVKEVGPYTAMIQTFSGIHVADGGLNINFTALADNAKVSAIEIIEESGGSGEVPDVLFRVNAGGSTLSALDSSGVAWSGDTTSSPSAYVNVPDSGNKSASTSAAITLGASVPGTVPAALFRIERWDPPTPGTEMLWSFPVPSGAYEVRLYFAETYTGAFDVGRRQFDVYVENDLVLDDYDQYADAGGGNIGVMKSFPVSVSDGQINIELRHVVENPAIKGIEILKAEIE</sequence>
<dbReference type="InterPro" id="IPR013783">
    <property type="entry name" value="Ig-like_fold"/>
</dbReference>
<proteinExistence type="inferred from homology"/>
<dbReference type="eggNOG" id="COG0451">
    <property type="taxonomic scope" value="Bacteria"/>
</dbReference>
<keyword evidence="5" id="KW-0256">Endoplasmic reticulum</keyword>
<dbReference type="Pfam" id="PF11721">
    <property type="entry name" value="Malectin"/>
    <property type="match status" value="3"/>
</dbReference>